<dbReference type="PANTHER" id="PTHR11177">
    <property type="entry name" value="CHITINASE"/>
    <property type="match status" value="1"/>
</dbReference>
<dbReference type="FunCoup" id="A0A1U8BGM7">
    <property type="interactions" value="326"/>
</dbReference>
<dbReference type="GO" id="GO:0006032">
    <property type="term" value="P:chitin catabolic process"/>
    <property type="evidence" value="ECO:0000318"/>
    <property type="project" value="GO_Central"/>
</dbReference>
<dbReference type="SUPFAM" id="SSF51445">
    <property type="entry name" value="(Trans)glycosidases"/>
    <property type="match status" value="1"/>
</dbReference>
<dbReference type="eggNOG" id="KOG2806">
    <property type="taxonomic scope" value="Eukaryota"/>
</dbReference>
<dbReference type="Proteomes" id="UP000189703">
    <property type="component" value="Unplaced"/>
</dbReference>
<dbReference type="GO" id="GO:0004568">
    <property type="term" value="F:chitinase activity"/>
    <property type="evidence" value="ECO:0000318"/>
    <property type="project" value="GO_Central"/>
</dbReference>
<dbReference type="FunFam" id="3.10.50.10:FF:000015">
    <property type="entry name" value="Chitotriosidase-1"/>
    <property type="match status" value="1"/>
</dbReference>
<reference evidence="2" key="1">
    <citation type="submission" date="2025-08" db="UniProtKB">
        <authorList>
            <consortium name="RefSeq"/>
        </authorList>
    </citation>
    <scope>IDENTIFICATION</scope>
</reference>
<dbReference type="SUPFAM" id="SSF54556">
    <property type="entry name" value="Chitinase insertion domain"/>
    <property type="match status" value="1"/>
</dbReference>
<dbReference type="AlphaFoldDB" id="A0A1U8BGM7"/>
<dbReference type="OrthoDB" id="73875at2759"/>
<sequence>MAFVSQNHIVLFFCLLLFRLSAADQDAVKAGYWYRGSGSVSDIDSSLFTHLFCAFAGLNPDTNEVTISDDNEDAFSTFTRTLQCSNPSITTLLSIGGGETDPHSFVSMAKNPSSREIFINSSINIARFYGFHGLDLAWESPTTADEMSYFGLLLDEWRTAVDAESNESGESPLILTAAVHYSPDIGSVTFPVDSIRRSLDWINVVAFDYYTPSWAPFTGAHALLYDLPNRVSTSSGIRAWIDSGLAPDTLVLGLPYYGYAWKLKKSGNHGVGARANGPAVTKDGEMTYRKIKEFIKKKRAKSIYNSTIVANYCYSGTTWIGYDDVQAIKTKVFYAKDQGLLGYFVWHVGGDKNWVLSQKASSTWDSLE</sequence>
<dbReference type="InterPro" id="IPR011583">
    <property type="entry name" value="Chitinase_II/V-like_cat"/>
</dbReference>
<dbReference type="Pfam" id="PF00704">
    <property type="entry name" value="Glyco_hydro_18"/>
    <property type="match status" value="1"/>
</dbReference>
<dbReference type="InterPro" id="IPR050314">
    <property type="entry name" value="Glycosyl_Hydrlase_18"/>
</dbReference>
<dbReference type="RefSeq" id="XP_010275722.1">
    <property type="nucleotide sequence ID" value="XM_010277420.1"/>
</dbReference>
<dbReference type="STRING" id="4432.A0A1U8BGM7"/>
<gene>
    <name evidence="2" type="primary">LOC104610685</name>
</gene>
<dbReference type="InterPro" id="IPR017853">
    <property type="entry name" value="GH"/>
</dbReference>
<evidence type="ECO:0000313" key="1">
    <source>
        <dbReference type="Proteomes" id="UP000189703"/>
    </source>
</evidence>
<dbReference type="GO" id="GO:0005975">
    <property type="term" value="P:carbohydrate metabolic process"/>
    <property type="evidence" value="ECO:0007669"/>
    <property type="project" value="InterPro"/>
</dbReference>
<dbReference type="InterPro" id="IPR029070">
    <property type="entry name" value="Chitinase_insertion_sf"/>
</dbReference>
<organism evidence="1 2">
    <name type="scientific">Nelumbo nucifera</name>
    <name type="common">Sacred lotus</name>
    <dbReference type="NCBI Taxonomy" id="4432"/>
    <lineage>
        <taxon>Eukaryota</taxon>
        <taxon>Viridiplantae</taxon>
        <taxon>Streptophyta</taxon>
        <taxon>Embryophyta</taxon>
        <taxon>Tracheophyta</taxon>
        <taxon>Spermatophyta</taxon>
        <taxon>Magnoliopsida</taxon>
        <taxon>Proteales</taxon>
        <taxon>Nelumbonaceae</taxon>
        <taxon>Nelumbo</taxon>
    </lineage>
</organism>
<dbReference type="OMA" id="GASHYNI"/>
<dbReference type="PANTHER" id="PTHR11177:SF383">
    <property type="entry name" value="GLYCOSYL HYDROLASE FAMILY PROTEIN WITH CHITINASE INSERTION DOMAIN-CONTAINING PROTEIN"/>
    <property type="match status" value="1"/>
</dbReference>
<dbReference type="Gene3D" id="3.10.50.10">
    <property type="match status" value="1"/>
</dbReference>
<dbReference type="SMART" id="SM00636">
    <property type="entry name" value="Glyco_18"/>
    <property type="match status" value="1"/>
</dbReference>
<dbReference type="PROSITE" id="PS51910">
    <property type="entry name" value="GH18_2"/>
    <property type="match status" value="1"/>
</dbReference>
<dbReference type="CDD" id="cd02879">
    <property type="entry name" value="GH18_plant_chitinase_class_V"/>
    <property type="match status" value="1"/>
</dbReference>
<keyword evidence="1" id="KW-1185">Reference proteome</keyword>
<dbReference type="InterPro" id="IPR001223">
    <property type="entry name" value="Glyco_hydro18_cat"/>
</dbReference>
<name>A0A1U8BGM7_NELNU</name>
<dbReference type="Gene3D" id="3.20.20.80">
    <property type="entry name" value="Glycosidases"/>
    <property type="match status" value="1"/>
</dbReference>
<proteinExistence type="predicted"/>
<dbReference type="GO" id="GO:0008061">
    <property type="term" value="F:chitin binding"/>
    <property type="evidence" value="ECO:0007669"/>
    <property type="project" value="InterPro"/>
</dbReference>
<dbReference type="KEGG" id="nnu:104610685"/>
<dbReference type="GeneID" id="104610685"/>
<evidence type="ECO:0000313" key="2">
    <source>
        <dbReference type="RefSeq" id="XP_010275722.1"/>
    </source>
</evidence>
<dbReference type="GO" id="GO:0005576">
    <property type="term" value="C:extracellular region"/>
    <property type="evidence" value="ECO:0000318"/>
    <property type="project" value="GO_Central"/>
</dbReference>
<protein>
    <submittedName>
        <fullName evidence="2">Chitotriosidase-1-like</fullName>
    </submittedName>
</protein>
<accession>A0A1U8BGM7</accession>